<evidence type="ECO:0000313" key="8">
    <source>
        <dbReference type="EMBL" id="QAV40377.1"/>
    </source>
</evidence>
<dbReference type="EMBL" id="MK388102">
    <property type="protein sequence ID" value="QAV35983.1"/>
    <property type="molecule type" value="Genomic_DNA"/>
</dbReference>
<dbReference type="Gene3D" id="1.25.40.20">
    <property type="entry name" value="Ankyrin repeat-containing domain"/>
    <property type="match status" value="2"/>
</dbReference>
<dbReference type="SMART" id="SM00248">
    <property type="entry name" value="ANK"/>
    <property type="match status" value="5"/>
</dbReference>
<dbReference type="Proteomes" id="UP000293058">
    <property type="component" value="Genome"/>
</dbReference>
<evidence type="ECO:0000256" key="2">
    <source>
        <dbReference type="ARBA" id="ARBA00023043"/>
    </source>
</evidence>
<dbReference type="InterPro" id="IPR036770">
    <property type="entry name" value="Ankyrin_rpt-contain_sf"/>
</dbReference>
<evidence type="ECO:0000313" key="9">
    <source>
        <dbReference type="EMBL" id="QAV42912.1"/>
    </source>
</evidence>
<protein>
    <submittedName>
        <fullName evidence="5">M150R</fullName>
    </submittedName>
</protein>
<dbReference type="Proteomes" id="UP000291627">
    <property type="component" value="Segment"/>
</dbReference>
<dbReference type="EMBL" id="MK388143">
    <property type="protein sequence ID" value="QAV42912.1"/>
    <property type="molecule type" value="Genomic_DNA"/>
</dbReference>
<dbReference type="EMBL" id="MK388113">
    <property type="protein sequence ID" value="QAV37842.1"/>
    <property type="molecule type" value="Genomic_DNA"/>
</dbReference>
<evidence type="ECO:0000313" key="7">
    <source>
        <dbReference type="EMBL" id="QAV40208.1"/>
    </source>
</evidence>
<dbReference type="Proteomes" id="UP000293046">
    <property type="component" value="Segment"/>
</dbReference>
<dbReference type="PANTHER" id="PTHR24198:SF165">
    <property type="entry name" value="ANKYRIN REPEAT-CONTAINING PROTEIN-RELATED"/>
    <property type="match status" value="1"/>
</dbReference>
<dbReference type="EMBL" id="MK388119">
    <property type="protein sequence ID" value="QAV38856.1"/>
    <property type="molecule type" value="Genomic_DNA"/>
</dbReference>
<dbReference type="Proteomes" id="UP000293155">
    <property type="component" value="Genome"/>
</dbReference>
<evidence type="ECO:0000313" key="5">
    <source>
        <dbReference type="EMBL" id="QAV36659.1"/>
    </source>
</evidence>
<organism evidence="5 12">
    <name type="scientific">Myxoma virus</name>
    <dbReference type="NCBI Taxonomy" id="10273"/>
    <lineage>
        <taxon>Viruses</taxon>
        <taxon>Varidnaviria</taxon>
        <taxon>Bamfordvirae</taxon>
        <taxon>Nucleocytoviricota</taxon>
        <taxon>Pokkesviricetes</taxon>
        <taxon>Chitovirales</taxon>
        <taxon>Poxviridae</taxon>
        <taxon>Chordopoxvirinae</taxon>
        <taxon>Leporipoxvirus</taxon>
        <taxon>Leporipoxvirus myxoma</taxon>
    </lineage>
</organism>
<dbReference type="Proteomes" id="UP000292684">
    <property type="component" value="Segment"/>
</dbReference>
<dbReference type="InterPro" id="IPR018272">
    <property type="entry name" value="PRANC_domain"/>
</dbReference>
<dbReference type="Proteomes" id="UP000291891">
    <property type="component" value="Segment"/>
</dbReference>
<accession>A0A481N7W5</accession>
<dbReference type="SUPFAM" id="SSF48403">
    <property type="entry name" value="Ankyrin repeat"/>
    <property type="match status" value="1"/>
</dbReference>
<name>A0A481N7W5_9POXV</name>
<dbReference type="EMBL" id="MK388099">
    <property type="protein sequence ID" value="QAV35476.1"/>
    <property type="molecule type" value="Genomic_DNA"/>
</dbReference>
<dbReference type="EMBL" id="MK388127">
    <property type="protein sequence ID" value="QAV40208.1"/>
    <property type="molecule type" value="Genomic_DNA"/>
</dbReference>
<keyword evidence="1" id="KW-0677">Repeat</keyword>
<dbReference type="EMBL" id="MK388106">
    <property type="protein sequence ID" value="QAV36659.1"/>
    <property type="molecule type" value="Genomic_DNA"/>
</dbReference>
<evidence type="ECO:0000313" key="10">
    <source>
        <dbReference type="Proteomes" id="UP000291627"/>
    </source>
</evidence>
<dbReference type="PANTHER" id="PTHR24198">
    <property type="entry name" value="ANKYRIN REPEAT AND PROTEIN KINASE DOMAIN-CONTAINING PROTEIN"/>
    <property type="match status" value="1"/>
</dbReference>
<evidence type="ECO:0000313" key="4">
    <source>
        <dbReference type="EMBL" id="QAV35476.1"/>
    </source>
</evidence>
<dbReference type="EMBL" id="MK388103">
    <property type="protein sequence ID" value="QAV36152.1"/>
    <property type="molecule type" value="Genomic_DNA"/>
</dbReference>
<evidence type="ECO:0000313" key="6">
    <source>
        <dbReference type="EMBL" id="QAV38856.1"/>
    </source>
</evidence>
<evidence type="ECO:0000256" key="1">
    <source>
        <dbReference type="ARBA" id="ARBA00022737"/>
    </source>
</evidence>
<dbReference type="Pfam" id="PF09372">
    <property type="entry name" value="PRANC"/>
    <property type="match status" value="1"/>
</dbReference>
<sequence length="494" mass="57833">MVFDPLHEYCLEDDALQIDTLKAYLARYNPNAVYYRMSTFRRYLQRKDIKQNIVELFIQHGACVNGTPADDEAPLYTLFDNRRAVYKNIVDVARCLLSNGADINYKGRGEHPFCSLLKNPKINHKDFILYLVNRYPVDIYVLDSLCLNAIQCYTRSGNVDINILNFFIENNVPYDRIGPLNTDILIWYIQYNVHRVDAKIIQLLISKGVTITQHRYREHYLYHAAKAFIKQKHRVAFDKATFDFIFSHMDVNHINIVHKQTLLQCVIQQGYTQAFDYLLGKGACIHTCDRFMDNCLQTAMLKGNNYILNKVLSHGVRLDEYEKAFDQIDLDIARDGKCVYSNKVARVVLAYFIKSRPGYDFKFVYRHLYACYGRVLEACVKQIKDMKKQKINGLSVYDILFNNAIQVYQRGTIHELSGCKTKYKHYKRYIDKAIKKISNRYANVLQAIDRINDVCEGNNNRWNDIPPEIKFKILNNLTNKDLVFLNENKVEYNV</sequence>
<evidence type="ECO:0000313" key="11">
    <source>
        <dbReference type="Proteomes" id="UP000291891"/>
    </source>
</evidence>
<reference evidence="10 11" key="1">
    <citation type="journal article" date="2019" name="J. Virol.">
        <title>Punctuated evolution of myxoma virus: rapid and disjunct evolution of a recent viral lineage in Australia.</title>
        <authorList>
            <person name="Eden J.-S."/>
            <person name="Kerr P.J."/>
            <person name="Holmes E.C."/>
        </authorList>
    </citation>
    <scope>NUCLEOTIDE SEQUENCE [LARGE SCALE GENOMIC DNA]</scope>
    <source>
        <strain evidence="6">Aust/SA/Mt Gambier/01-2015</strain>
        <strain evidence="9">Aust/SA/Mt Gambier/03-2015</strain>
        <strain evidence="7">Aust/SA/Quorn/03-2016</strain>
        <strain evidence="8">Aust/SA/Sandy Creek/04-2016</strain>
        <strain evidence="5">Aust/SA/Turretfield</strain>
        <strain evidence="4">Aust/Vic/Wonga Park/03-2012</strain>
    </source>
</reference>
<evidence type="ECO:0000259" key="3">
    <source>
        <dbReference type="Pfam" id="PF09372"/>
    </source>
</evidence>
<keyword evidence="2" id="KW-0040">ANK repeat</keyword>
<dbReference type="EMBL" id="MK388128">
    <property type="protein sequence ID" value="QAV40377.1"/>
    <property type="molecule type" value="Genomic_DNA"/>
</dbReference>
<gene>
    <name evidence="5" type="primary">m150R</name>
</gene>
<dbReference type="Proteomes" id="UP000294127">
    <property type="component" value="Segment"/>
</dbReference>
<evidence type="ECO:0000313" key="12">
    <source>
        <dbReference type="Proteomes" id="UP000294127"/>
    </source>
</evidence>
<dbReference type="Proteomes" id="UP000292406">
    <property type="component" value="Segment"/>
</dbReference>
<dbReference type="Proteomes" id="UP000293753">
    <property type="component" value="Genome"/>
</dbReference>
<dbReference type="InterPro" id="IPR002110">
    <property type="entry name" value="Ankyrin_rpt"/>
</dbReference>
<feature type="domain" description="PRANC" evidence="3">
    <location>
        <begin position="392"/>
        <end position="485"/>
    </location>
</feature>
<proteinExistence type="predicted"/>